<dbReference type="GO" id="GO:0006508">
    <property type="term" value="P:proteolysis"/>
    <property type="evidence" value="ECO:0007669"/>
    <property type="project" value="UniProtKB-KW"/>
</dbReference>
<evidence type="ECO:0000256" key="13">
    <source>
        <dbReference type="ARBA" id="ARBA00047881"/>
    </source>
</evidence>
<dbReference type="GO" id="GO:0005737">
    <property type="term" value="C:cytoplasm"/>
    <property type="evidence" value="ECO:0007669"/>
    <property type="project" value="InterPro"/>
</dbReference>
<dbReference type="Proteomes" id="UP001461498">
    <property type="component" value="Unassembled WGS sequence"/>
</dbReference>
<evidence type="ECO:0000256" key="4">
    <source>
        <dbReference type="ARBA" id="ARBA00022670"/>
    </source>
</evidence>
<evidence type="ECO:0000256" key="7">
    <source>
        <dbReference type="ARBA" id="ARBA00023625"/>
    </source>
</evidence>
<dbReference type="Gene3D" id="3.40.220.10">
    <property type="entry name" value="Leucine Aminopeptidase, subunit E, domain 1"/>
    <property type="match status" value="1"/>
</dbReference>
<dbReference type="GO" id="GO:0030145">
    <property type="term" value="F:manganese ion binding"/>
    <property type="evidence" value="ECO:0007669"/>
    <property type="project" value="InterPro"/>
</dbReference>
<dbReference type="SUPFAM" id="SSF52949">
    <property type="entry name" value="Macro domain-like"/>
    <property type="match status" value="1"/>
</dbReference>
<feature type="domain" description="Cytosol aminopeptidase" evidence="15">
    <location>
        <begin position="196"/>
        <end position="508"/>
    </location>
</feature>
<dbReference type="InterPro" id="IPR008283">
    <property type="entry name" value="Peptidase_M17_N"/>
</dbReference>
<evidence type="ECO:0000256" key="9">
    <source>
        <dbReference type="ARBA" id="ARBA00030930"/>
    </source>
</evidence>
<dbReference type="AlphaFoldDB" id="A0AAW1DG98"/>
<organism evidence="17 18">
    <name type="scientific">Rhynocoris fuscipes</name>
    <dbReference type="NCBI Taxonomy" id="488301"/>
    <lineage>
        <taxon>Eukaryota</taxon>
        <taxon>Metazoa</taxon>
        <taxon>Ecdysozoa</taxon>
        <taxon>Arthropoda</taxon>
        <taxon>Hexapoda</taxon>
        <taxon>Insecta</taxon>
        <taxon>Pterygota</taxon>
        <taxon>Neoptera</taxon>
        <taxon>Paraneoptera</taxon>
        <taxon>Hemiptera</taxon>
        <taxon>Heteroptera</taxon>
        <taxon>Panheteroptera</taxon>
        <taxon>Cimicomorpha</taxon>
        <taxon>Reduviidae</taxon>
        <taxon>Harpactorinae</taxon>
        <taxon>Harpactorini</taxon>
        <taxon>Rhynocoris</taxon>
    </lineage>
</organism>
<evidence type="ECO:0000256" key="14">
    <source>
        <dbReference type="ARBA" id="ARBA00049107"/>
    </source>
</evidence>
<proteinExistence type="inferred from homology"/>
<evidence type="ECO:0000256" key="12">
    <source>
        <dbReference type="ARBA" id="ARBA00045966"/>
    </source>
</evidence>
<evidence type="ECO:0000313" key="17">
    <source>
        <dbReference type="EMBL" id="KAK9509542.1"/>
    </source>
</evidence>
<feature type="domain" description="Peptidase M17 leucyl aminopeptidase N-terminal" evidence="16">
    <location>
        <begin position="48"/>
        <end position="165"/>
    </location>
</feature>
<comment type="catalytic activity">
    <reaction evidence="14">
        <text>L-cysteinylglycine + H2O = L-cysteine + glycine</text>
        <dbReference type="Rhea" id="RHEA:28783"/>
        <dbReference type="ChEBI" id="CHEBI:15377"/>
        <dbReference type="ChEBI" id="CHEBI:35235"/>
        <dbReference type="ChEBI" id="CHEBI:57305"/>
        <dbReference type="ChEBI" id="CHEBI:61694"/>
    </reaction>
    <physiologicalReaction direction="left-to-right" evidence="14">
        <dbReference type="Rhea" id="RHEA:28784"/>
    </physiologicalReaction>
</comment>
<keyword evidence="4" id="KW-0645">Protease</keyword>
<accession>A0AAW1DG98</accession>
<evidence type="ECO:0000259" key="16">
    <source>
        <dbReference type="Pfam" id="PF02789"/>
    </source>
</evidence>
<reference evidence="17 18" key="1">
    <citation type="submission" date="2022-12" db="EMBL/GenBank/DDBJ databases">
        <title>Chromosome-level genome assembly of true bugs.</title>
        <authorList>
            <person name="Ma L."/>
            <person name="Li H."/>
        </authorList>
    </citation>
    <scope>NUCLEOTIDE SEQUENCE [LARGE SCALE GENOMIC DNA]</scope>
    <source>
        <strain evidence="17">Lab_2022b</strain>
    </source>
</reference>
<comment type="catalytic activity">
    <reaction evidence="6">
        <text>an S-substituted L-cysteinylglycine + H2O = an S-substituted L-cysteine + glycine</text>
        <dbReference type="Rhea" id="RHEA:60444"/>
        <dbReference type="ChEBI" id="CHEBI:15377"/>
        <dbReference type="ChEBI" id="CHEBI:57305"/>
        <dbReference type="ChEBI" id="CHEBI:58717"/>
        <dbReference type="ChEBI" id="CHEBI:143103"/>
        <dbReference type="EC" id="3.4.13.23"/>
    </reaction>
    <physiologicalReaction direction="left-to-right" evidence="6">
        <dbReference type="Rhea" id="RHEA:60445"/>
    </physiologicalReaction>
</comment>
<dbReference type="Pfam" id="PF02789">
    <property type="entry name" value="Peptidase_M17_N"/>
    <property type="match status" value="1"/>
</dbReference>
<name>A0AAW1DG98_9HEMI</name>
<evidence type="ECO:0000256" key="1">
    <source>
        <dbReference type="ARBA" id="ARBA00009528"/>
    </source>
</evidence>
<sequence>MYRSSRVFIFKVVSKLKNCRYLADSSCGPGLSKKGLVLGAYDGNSPGELKLTPTAAKFDEEMGGNIRELIKGSGIRKGIARVFSNVSSEFVAIAVAGLGPEGVGYNQAENLDQCRENIRMAAGAGTVALQDQGVGIIFVEGFTDAEAAAEGASLAAFRYQEFKNKDRQLVASKVELFSSNDRNDWERGILKAECQNLARKLEETPGNVMTPSLFTQAVLDSVCSCGVQADVKDRDWIEQKKMQGFLNVSRGSCEQPLFLRLSYCGYSAMGDKPVVLVGKGVTFDCGGLCLKNAHNMSEYRADLAGAAVIVATMKAVAQIAIPVNIQALIPLCENMIGGMAMKPGDIVVALNGKSISVEDTDNEGRLMLADALSFAKTLDPCLTVDVATLTPAMKRALGGGPTGAFCSSDVLWRQLNRAGAYSGDRVWRFPFWKHFSHKITDYVGVDVSNVGGGLGGSSCLGAAFLLEFAPAGDFIHLDITGTGRSSTGIGYPYLRKGIMTGRPTRTLIEFIYQLACPHDKQESVC</sequence>
<evidence type="ECO:0000256" key="5">
    <source>
        <dbReference type="ARBA" id="ARBA00022801"/>
    </source>
</evidence>
<dbReference type="SUPFAM" id="SSF53187">
    <property type="entry name" value="Zn-dependent exopeptidases"/>
    <property type="match status" value="1"/>
</dbReference>
<keyword evidence="18" id="KW-1185">Reference proteome</keyword>
<dbReference type="CDD" id="cd00433">
    <property type="entry name" value="Peptidase_M17"/>
    <property type="match status" value="1"/>
</dbReference>
<evidence type="ECO:0000259" key="15">
    <source>
        <dbReference type="Pfam" id="PF00883"/>
    </source>
</evidence>
<dbReference type="PANTHER" id="PTHR11963:SF16">
    <property type="entry name" value="CYTOSOL AMINOPEPTIDASE"/>
    <property type="match status" value="1"/>
</dbReference>
<comment type="catalytic activity">
    <reaction evidence="13">
        <text>S-benzyl-L-cysteinylglycine + H2O = S-benzyl-L-cysteine + glycine</text>
        <dbReference type="Rhea" id="RHEA:62568"/>
        <dbReference type="ChEBI" id="CHEBI:15377"/>
        <dbReference type="ChEBI" id="CHEBI:57305"/>
        <dbReference type="ChEBI" id="CHEBI:145802"/>
        <dbReference type="ChEBI" id="CHEBI:145803"/>
    </reaction>
    <physiologicalReaction direction="left-to-right" evidence="13">
        <dbReference type="Rhea" id="RHEA:62569"/>
    </physiologicalReaction>
</comment>
<comment type="function">
    <text evidence="12">Cytosolic metallopeptidase that catalyzes the removal of unsubstituted N-terminal hydrophobic amino acids from various peptides. The presence of Zn(2+) ions is essential for the peptidase activity, and the association with other cofactors can modulate the substrate spectificity of the enzyme. For instance, in the presence of Mn(2+), it displays a specific Cys-Gly hydrolyzing activity of Cys-Gly-S-conjugates. Involved in the metabolism of glutathione and in the degradation of glutathione S-conjugates, which may play a role in the control of the cell redox status.</text>
</comment>
<dbReference type="PRINTS" id="PR00481">
    <property type="entry name" value="LAMNOPPTDASE"/>
</dbReference>
<evidence type="ECO:0000313" key="18">
    <source>
        <dbReference type="Proteomes" id="UP001461498"/>
    </source>
</evidence>
<dbReference type="Gene3D" id="3.40.630.10">
    <property type="entry name" value="Zn peptidases"/>
    <property type="match status" value="1"/>
</dbReference>
<comment type="similarity">
    <text evidence="1">Belongs to the peptidase M17 family.</text>
</comment>
<evidence type="ECO:0000256" key="11">
    <source>
        <dbReference type="ARBA" id="ARBA00031564"/>
    </source>
</evidence>
<evidence type="ECO:0000256" key="2">
    <source>
        <dbReference type="ARBA" id="ARBA00014190"/>
    </source>
</evidence>
<evidence type="ECO:0000256" key="3">
    <source>
        <dbReference type="ARBA" id="ARBA00022438"/>
    </source>
</evidence>
<dbReference type="InterPro" id="IPR011356">
    <property type="entry name" value="Leucine_aapep/pepB"/>
</dbReference>
<dbReference type="PANTHER" id="PTHR11963">
    <property type="entry name" value="LEUCINE AMINOPEPTIDASE-RELATED"/>
    <property type="match status" value="1"/>
</dbReference>
<keyword evidence="3" id="KW-0031">Aminopeptidase</keyword>
<evidence type="ECO:0000256" key="10">
    <source>
        <dbReference type="ARBA" id="ARBA00030997"/>
    </source>
</evidence>
<protein>
    <recommendedName>
        <fullName evidence="2">Cytosol aminopeptidase</fullName>
        <ecNumber evidence="7">3.4.13.23</ecNumber>
    </recommendedName>
    <alternativeName>
        <fullName evidence="10">Cysteinylglycine-S-conjugate dipeptidase</fullName>
    </alternativeName>
    <alternativeName>
        <fullName evidence="11">Leucine aminopeptidase 3</fullName>
    </alternativeName>
    <alternativeName>
        <fullName evidence="9">Proline aminopeptidase</fullName>
    </alternativeName>
    <alternativeName>
        <fullName evidence="8">Prolyl aminopeptidase</fullName>
    </alternativeName>
</protein>
<dbReference type="GO" id="GO:0070006">
    <property type="term" value="F:metalloaminopeptidase activity"/>
    <property type="evidence" value="ECO:0007669"/>
    <property type="project" value="InterPro"/>
</dbReference>
<dbReference type="EMBL" id="JAPXFL010000003">
    <property type="protein sequence ID" value="KAK9509542.1"/>
    <property type="molecule type" value="Genomic_DNA"/>
</dbReference>
<gene>
    <name evidence="17" type="ORF">O3M35_006839</name>
</gene>
<dbReference type="InterPro" id="IPR000819">
    <property type="entry name" value="Peptidase_M17_C"/>
</dbReference>
<evidence type="ECO:0000256" key="8">
    <source>
        <dbReference type="ARBA" id="ARBA00029605"/>
    </source>
</evidence>
<dbReference type="Pfam" id="PF00883">
    <property type="entry name" value="Peptidase_M17"/>
    <property type="match status" value="1"/>
</dbReference>
<dbReference type="EC" id="3.4.13.23" evidence="7"/>
<evidence type="ECO:0000256" key="6">
    <source>
        <dbReference type="ARBA" id="ARBA00023511"/>
    </source>
</evidence>
<comment type="caution">
    <text evidence="17">The sequence shown here is derived from an EMBL/GenBank/DDBJ whole genome shotgun (WGS) entry which is preliminary data.</text>
</comment>
<dbReference type="InterPro" id="IPR043472">
    <property type="entry name" value="Macro_dom-like"/>
</dbReference>
<keyword evidence="5" id="KW-0378">Hydrolase</keyword>